<dbReference type="AlphaFoldDB" id="H1KU61"/>
<dbReference type="EMBL" id="AGJK01000373">
    <property type="protein sequence ID" value="EHP83369.1"/>
    <property type="molecule type" value="Genomic_DNA"/>
</dbReference>
<protein>
    <recommendedName>
        <fullName evidence="4">Thioredoxin-like fold domain-containing protein</fullName>
    </recommendedName>
</protein>
<comment type="caution">
    <text evidence="2">The sequence shown here is derived from an EMBL/GenBank/DDBJ whole genome shotgun (WGS) entry which is preliminary data.</text>
</comment>
<sequence>AARTASALPSPADRVRTETSIPDTSRAAAGGAQAAATMPARRRIVGLGMTSFLRSLRVAAVLVSGAASAASADPLGAVGDESIMSTIHGLSSIREGTGGPQIWILFAATCEKSAAMRKAVEASPTRLRVSWVPAPVDGGRRDPATARLVGADIEGMTSAFAGDLSRLPPGGEAAERQALAIESGLSRPMFRATGRPLATPTIVYRDADGLVRVVRGAVGADLFARIALDAR</sequence>
<dbReference type="Proteomes" id="UP000004382">
    <property type="component" value="Unassembled WGS sequence"/>
</dbReference>
<feature type="non-terminal residue" evidence="2">
    <location>
        <position position="1"/>
    </location>
</feature>
<evidence type="ECO:0008006" key="4">
    <source>
        <dbReference type="Google" id="ProtNLM"/>
    </source>
</evidence>
<evidence type="ECO:0000313" key="3">
    <source>
        <dbReference type="Proteomes" id="UP000004382"/>
    </source>
</evidence>
<evidence type="ECO:0000313" key="2">
    <source>
        <dbReference type="EMBL" id="EHP83369.1"/>
    </source>
</evidence>
<dbReference type="PATRIC" id="fig|882800.3.peg.5937"/>
<proteinExistence type="predicted"/>
<gene>
    <name evidence="2" type="ORF">MetexDRAFT_6174</name>
</gene>
<feature type="region of interest" description="Disordered" evidence="1">
    <location>
        <begin position="1"/>
        <end position="34"/>
    </location>
</feature>
<name>H1KU61_METEX</name>
<organism evidence="2 3">
    <name type="scientific">Methylorubrum extorquens DSM 13060</name>
    <dbReference type="NCBI Taxonomy" id="882800"/>
    <lineage>
        <taxon>Bacteria</taxon>
        <taxon>Pseudomonadati</taxon>
        <taxon>Pseudomonadota</taxon>
        <taxon>Alphaproteobacteria</taxon>
        <taxon>Hyphomicrobiales</taxon>
        <taxon>Methylobacteriaceae</taxon>
        <taxon>Methylorubrum</taxon>
    </lineage>
</organism>
<accession>H1KU61</accession>
<evidence type="ECO:0000256" key="1">
    <source>
        <dbReference type="SAM" id="MobiDB-lite"/>
    </source>
</evidence>
<reference evidence="2 3" key="1">
    <citation type="submission" date="2011-09" db="EMBL/GenBank/DDBJ databases">
        <title>The draft genome of Methylobacterium extorquens DSM 13060.</title>
        <authorList>
            <consortium name="US DOE Joint Genome Institute (JGI-PGF)"/>
            <person name="Lucas S."/>
            <person name="Han J."/>
            <person name="Lapidus A."/>
            <person name="Cheng J.-F."/>
            <person name="Goodwin L."/>
            <person name="Pitluck S."/>
            <person name="Peters L."/>
            <person name="Land M.L."/>
            <person name="Hauser L."/>
            <person name="Koskimaki J."/>
            <person name="Halonen O."/>
            <person name="Pirttila A."/>
            <person name="Frank C."/>
            <person name="Woyke T.J."/>
        </authorList>
    </citation>
    <scope>NUCLEOTIDE SEQUENCE [LARGE SCALE GENOMIC DNA]</scope>
    <source>
        <strain evidence="2 3">DSM 13060</strain>
    </source>
</reference>